<dbReference type="PROSITE" id="PS00411">
    <property type="entry name" value="KINESIN_MOTOR_1"/>
    <property type="match status" value="1"/>
</dbReference>
<dbReference type="PROSITE" id="PS50067">
    <property type="entry name" value="KINESIN_MOTOR_2"/>
    <property type="match status" value="1"/>
</dbReference>
<dbReference type="InterPro" id="IPR019821">
    <property type="entry name" value="Kinesin_motor_CS"/>
</dbReference>
<evidence type="ECO:0000313" key="9">
    <source>
        <dbReference type="WBParaSite" id="PDA_v2.g31046.t1"/>
    </source>
</evidence>
<keyword evidence="2 5" id="KW-0547">Nucleotide-binding</keyword>
<comment type="subcellular location">
    <subcellularLocation>
        <location evidence="1">Cytoplasm</location>
        <location evidence="1">Cytoskeleton</location>
    </subcellularLocation>
</comment>
<dbReference type="GO" id="GO:0007052">
    <property type="term" value="P:mitotic spindle organization"/>
    <property type="evidence" value="ECO:0007669"/>
    <property type="project" value="TreeGrafter"/>
</dbReference>
<evidence type="ECO:0000256" key="3">
    <source>
        <dbReference type="ARBA" id="ARBA00022840"/>
    </source>
</evidence>
<evidence type="ECO:0000256" key="6">
    <source>
        <dbReference type="RuleBase" id="RU000394"/>
    </source>
</evidence>
<dbReference type="GO" id="GO:0003777">
    <property type="term" value="F:microtubule motor activity"/>
    <property type="evidence" value="ECO:0007669"/>
    <property type="project" value="InterPro"/>
</dbReference>
<keyword evidence="4" id="KW-0963">Cytoplasm</keyword>
<proteinExistence type="inferred from homology"/>
<feature type="domain" description="Kinesin motor" evidence="7">
    <location>
        <begin position="5"/>
        <end position="321"/>
    </location>
</feature>
<dbReference type="GO" id="GO:0005874">
    <property type="term" value="C:microtubule"/>
    <property type="evidence" value="ECO:0007669"/>
    <property type="project" value="UniProtKB-KW"/>
</dbReference>
<evidence type="ECO:0000256" key="4">
    <source>
        <dbReference type="ARBA" id="ARBA00023212"/>
    </source>
</evidence>
<dbReference type="PRINTS" id="PR00380">
    <property type="entry name" value="KINESINHEAVY"/>
</dbReference>
<dbReference type="GO" id="GO:0005524">
    <property type="term" value="F:ATP binding"/>
    <property type="evidence" value="ECO:0007669"/>
    <property type="project" value="UniProtKB-UniRule"/>
</dbReference>
<keyword evidence="6" id="KW-0493">Microtubule</keyword>
<dbReference type="Proteomes" id="UP000887578">
    <property type="component" value="Unplaced"/>
</dbReference>
<organism evidence="8 9">
    <name type="scientific">Panagrolaimus davidi</name>
    <dbReference type="NCBI Taxonomy" id="227884"/>
    <lineage>
        <taxon>Eukaryota</taxon>
        <taxon>Metazoa</taxon>
        <taxon>Ecdysozoa</taxon>
        <taxon>Nematoda</taxon>
        <taxon>Chromadorea</taxon>
        <taxon>Rhabditida</taxon>
        <taxon>Tylenchina</taxon>
        <taxon>Panagrolaimomorpha</taxon>
        <taxon>Panagrolaimoidea</taxon>
        <taxon>Panagrolaimidae</taxon>
        <taxon>Panagrolaimus</taxon>
    </lineage>
</organism>
<dbReference type="GO" id="GO:0007018">
    <property type="term" value="P:microtubule-based movement"/>
    <property type="evidence" value="ECO:0007669"/>
    <property type="project" value="InterPro"/>
</dbReference>
<evidence type="ECO:0000313" key="8">
    <source>
        <dbReference type="Proteomes" id="UP000887578"/>
    </source>
</evidence>
<dbReference type="WBParaSite" id="PDA_v2.g31046.t1">
    <property type="protein sequence ID" value="PDA_v2.g31046.t1"/>
    <property type="gene ID" value="PDA_v2.g31046"/>
</dbReference>
<sequence length="394" mass="44558">MAQENVNVVARIRPPSNETNDETCIKTDQISSIITLTTNQKQFHMDKVFEQNATQEEIFEYVQPIIASVINGIHGTIFAYGQTGSGKTHTMIGSDKNLGIIPRAIEMIFIALNEESKNRNDNFKFKISCTALQIYTEKTYDLLNGNEKIEIPTCDILKNAKKVEVNSSNECMKILECGLEQRKVSDTSMNEKSSRSHAIVTLTMKTVYFKENKKHERISRLNMVDLAGSEGRKHTNNNETQNFEASNINKSLLTLGQVIRSIINPHPKQVIPYRDSKLTMILRDSLGGNSKTTVIVNIHSNSKYAAEAISTLNFAVNVKKVKNTAILQEFITSKETLTLNAEVQRLGGENDKLKIELGKEKEINQKVGEKVVQLQRIVDEKDNKVCNFFYYFKI</sequence>
<dbReference type="SMART" id="SM00129">
    <property type="entry name" value="KISc"/>
    <property type="match status" value="1"/>
</dbReference>
<keyword evidence="8" id="KW-1185">Reference proteome</keyword>
<name>A0A914QMD2_9BILA</name>
<dbReference type="InterPro" id="IPR001752">
    <property type="entry name" value="Kinesin_motor_dom"/>
</dbReference>
<dbReference type="SUPFAM" id="SSF52540">
    <property type="entry name" value="P-loop containing nucleoside triphosphate hydrolases"/>
    <property type="match status" value="1"/>
</dbReference>
<evidence type="ECO:0000259" key="7">
    <source>
        <dbReference type="PROSITE" id="PS50067"/>
    </source>
</evidence>
<dbReference type="PANTHER" id="PTHR47969:SF29">
    <property type="entry name" value="KINESIN-LIKE PROTEIN"/>
    <property type="match status" value="1"/>
</dbReference>
<dbReference type="AlphaFoldDB" id="A0A914QMD2"/>
<feature type="binding site" evidence="5">
    <location>
        <begin position="81"/>
        <end position="88"/>
    </location>
    <ligand>
        <name>ATP</name>
        <dbReference type="ChEBI" id="CHEBI:30616"/>
    </ligand>
</feature>
<keyword evidence="3 5" id="KW-0067">ATP-binding</keyword>
<evidence type="ECO:0000256" key="1">
    <source>
        <dbReference type="ARBA" id="ARBA00004245"/>
    </source>
</evidence>
<dbReference type="GO" id="GO:0005875">
    <property type="term" value="C:microtubule associated complex"/>
    <property type="evidence" value="ECO:0007669"/>
    <property type="project" value="TreeGrafter"/>
</dbReference>
<dbReference type="Gene3D" id="3.40.850.10">
    <property type="entry name" value="Kinesin motor domain"/>
    <property type="match status" value="1"/>
</dbReference>
<evidence type="ECO:0000256" key="2">
    <source>
        <dbReference type="ARBA" id="ARBA00022741"/>
    </source>
</evidence>
<dbReference type="PANTHER" id="PTHR47969">
    <property type="entry name" value="CHROMOSOME-ASSOCIATED KINESIN KIF4A-RELATED"/>
    <property type="match status" value="1"/>
</dbReference>
<dbReference type="Pfam" id="PF00225">
    <property type="entry name" value="Kinesin"/>
    <property type="match status" value="1"/>
</dbReference>
<dbReference type="InterPro" id="IPR027417">
    <property type="entry name" value="P-loop_NTPase"/>
</dbReference>
<dbReference type="GO" id="GO:0008017">
    <property type="term" value="F:microtubule binding"/>
    <property type="evidence" value="ECO:0007669"/>
    <property type="project" value="InterPro"/>
</dbReference>
<dbReference type="InterPro" id="IPR036961">
    <property type="entry name" value="Kinesin_motor_dom_sf"/>
</dbReference>
<keyword evidence="4" id="KW-0206">Cytoskeleton</keyword>
<reference evidence="9" key="1">
    <citation type="submission" date="2022-11" db="UniProtKB">
        <authorList>
            <consortium name="WormBaseParasite"/>
        </authorList>
    </citation>
    <scope>IDENTIFICATION</scope>
</reference>
<dbReference type="GO" id="GO:0051231">
    <property type="term" value="P:spindle elongation"/>
    <property type="evidence" value="ECO:0007669"/>
    <property type="project" value="TreeGrafter"/>
</dbReference>
<protein>
    <recommendedName>
        <fullName evidence="6">Kinesin-like protein</fullName>
    </recommendedName>
</protein>
<evidence type="ECO:0000256" key="5">
    <source>
        <dbReference type="PROSITE-ProRule" id="PRU00283"/>
    </source>
</evidence>
<dbReference type="CDD" id="cd00106">
    <property type="entry name" value="KISc"/>
    <property type="match status" value="1"/>
</dbReference>
<dbReference type="InterPro" id="IPR027640">
    <property type="entry name" value="Kinesin-like_fam"/>
</dbReference>
<keyword evidence="5 6" id="KW-0505">Motor protein</keyword>
<accession>A0A914QMD2</accession>
<comment type="similarity">
    <text evidence="5 6">Belongs to the TRAFAC class myosin-kinesin ATPase superfamily. Kinesin family.</text>
</comment>